<feature type="chain" id="PRO_5011299850" description="Secreted protein" evidence="1">
    <location>
        <begin position="30"/>
        <end position="77"/>
    </location>
</feature>
<keyword evidence="1" id="KW-0732">Signal</keyword>
<protein>
    <recommendedName>
        <fullName evidence="4">Secreted protein</fullName>
    </recommendedName>
</protein>
<reference evidence="2 3" key="1">
    <citation type="submission" date="2017-07" db="EMBL/GenBank/DDBJ databases">
        <title>Amycolatopsis alba DSM 44262 Genome sequencing and assembly.</title>
        <authorList>
            <person name="Kaur N."/>
            <person name="Mayilraj S."/>
        </authorList>
    </citation>
    <scope>NUCLEOTIDE SEQUENCE [LARGE SCALE GENOMIC DNA]</scope>
    <source>
        <strain evidence="2 3">DSM 44262</strain>
    </source>
</reference>
<feature type="signal peptide" evidence="1">
    <location>
        <begin position="1"/>
        <end position="29"/>
    </location>
</feature>
<gene>
    <name evidence="2" type="ORF">CFP75_30200</name>
</gene>
<evidence type="ECO:0000313" key="3">
    <source>
        <dbReference type="Proteomes" id="UP000215563"/>
    </source>
</evidence>
<evidence type="ECO:0000256" key="1">
    <source>
        <dbReference type="SAM" id="SignalP"/>
    </source>
</evidence>
<proteinExistence type="predicted"/>
<evidence type="ECO:0000313" key="2">
    <source>
        <dbReference type="EMBL" id="OXM45662.1"/>
    </source>
</evidence>
<dbReference type="EMBL" id="NMQU01000100">
    <property type="protein sequence ID" value="OXM45662.1"/>
    <property type="molecule type" value="Genomic_DNA"/>
</dbReference>
<evidence type="ECO:0008006" key="4">
    <source>
        <dbReference type="Google" id="ProtNLM"/>
    </source>
</evidence>
<dbReference type="RefSeq" id="WP_020635544.1">
    <property type="nucleotide sequence ID" value="NZ_KB913032.1"/>
</dbReference>
<accession>A0A229RG64</accession>
<name>A0A229RG64_AMYAL</name>
<comment type="caution">
    <text evidence="2">The sequence shown here is derived from an EMBL/GenBank/DDBJ whole genome shotgun (WGS) entry which is preliminary data.</text>
</comment>
<dbReference type="Proteomes" id="UP000215563">
    <property type="component" value="Unassembled WGS sequence"/>
</dbReference>
<keyword evidence="3" id="KW-1185">Reference proteome</keyword>
<dbReference type="AlphaFoldDB" id="A0A229RG64"/>
<sequence>MKMRKLAAAAAVGFTTVGASLLISGTAFAGHLEYKGPYSTPDECVHALRALPPDPTVDGAECIPMNGAHYIEISHTN</sequence>
<organism evidence="2 3">
    <name type="scientific">Amycolatopsis alba DSM 44262</name>
    <dbReference type="NCBI Taxonomy" id="1125972"/>
    <lineage>
        <taxon>Bacteria</taxon>
        <taxon>Bacillati</taxon>
        <taxon>Actinomycetota</taxon>
        <taxon>Actinomycetes</taxon>
        <taxon>Pseudonocardiales</taxon>
        <taxon>Pseudonocardiaceae</taxon>
        <taxon>Amycolatopsis</taxon>
    </lineage>
</organism>